<dbReference type="Proteomes" id="UP000717328">
    <property type="component" value="Unassembled WGS sequence"/>
</dbReference>
<feature type="compositionally biased region" description="Acidic residues" evidence="1">
    <location>
        <begin position="321"/>
        <end position="335"/>
    </location>
</feature>
<sequence>MLWCFPTPKLGLSSQRNRKAAKHSMHIQHNEDNDDAVTESGIFYLVPNRYGTGKTLVRRPRPPPSSAPLDDDFDATTTTRGARTDWAPATPRTALATPHPVSPAPLPASPRRAVVASPHAQQLRRTLSPASTSKAMPTLPPRRPEPPVRTTVTTTTTTTPTQVNPKNSGSADAFELYGEYGHYMSVLDQQLDSVQELTPNPPLRNRPMPKPPAPGPPIVATGRGQLQTQVGGSRAVEIGMPARLAPRGGGQGLRPRQSFEIVGRRVLEDGPERTVTISTWREQVAAEADERANIDVYYLDARDYSLDGVEMTRTERQGGGGEDDADVDSDDEGEDATSASVVEPEVKRGTRKLPPRPPPHEESSPGTIRTITDEESVHASEQRNTMTDNSLGLSQRRRPSGSGSSGWNRSPRVLTRDTRSTDTGDLHQRNMNHSSRPAPGNSTPLSPPRSSTPLRSVERDRSGQTPLRSSTPNRTGHLGDDTAPPFHPTQSGSTISTIQSASVIAFENILAACEPPLLHLSPALARLGIVNEGHLRAIAKLSEETRDRELREEALRQGVTVMEWAILLDKLQKL</sequence>
<feature type="compositionally biased region" description="Low complexity" evidence="1">
    <location>
        <begin position="390"/>
        <end position="412"/>
    </location>
</feature>
<comment type="caution">
    <text evidence="2">The sequence shown here is derived from an EMBL/GenBank/DDBJ whole genome shotgun (WGS) entry which is preliminary data.</text>
</comment>
<organism evidence="2 3">
    <name type="scientific">Sphagnurus paluster</name>
    <dbReference type="NCBI Taxonomy" id="117069"/>
    <lineage>
        <taxon>Eukaryota</taxon>
        <taxon>Fungi</taxon>
        <taxon>Dikarya</taxon>
        <taxon>Basidiomycota</taxon>
        <taxon>Agaricomycotina</taxon>
        <taxon>Agaricomycetes</taxon>
        <taxon>Agaricomycetidae</taxon>
        <taxon>Agaricales</taxon>
        <taxon>Tricholomatineae</taxon>
        <taxon>Lyophyllaceae</taxon>
        <taxon>Sphagnurus</taxon>
    </lineage>
</organism>
<dbReference type="OrthoDB" id="2989516at2759"/>
<feature type="region of interest" description="Disordered" evidence="1">
    <location>
        <begin position="122"/>
        <end position="170"/>
    </location>
</feature>
<feature type="compositionally biased region" description="Low complexity" evidence="1">
    <location>
        <begin position="148"/>
        <end position="161"/>
    </location>
</feature>
<name>A0A9P7GSH8_9AGAR</name>
<feature type="compositionally biased region" description="Basic and acidic residues" evidence="1">
    <location>
        <begin position="414"/>
        <end position="428"/>
    </location>
</feature>
<reference evidence="2" key="2">
    <citation type="submission" date="2021-10" db="EMBL/GenBank/DDBJ databases">
        <title>Phylogenomics reveals ancestral predisposition of the termite-cultivated fungus Termitomyces towards a domesticated lifestyle.</title>
        <authorList>
            <person name="Auxier B."/>
            <person name="Grum-Grzhimaylo A."/>
            <person name="Cardenas M.E."/>
            <person name="Lodge J.D."/>
            <person name="Laessoe T."/>
            <person name="Pedersen O."/>
            <person name="Smith M.E."/>
            <person name="Kuyper T.W."/>
            <person name="Franco-Molano E.A."/>
            <person name="Baroni T.J."/>
            <person name="Aanen D.K."/>
        </authorList>
    </citation>
    <scope>NUCLEOTIDE SEQUENCE</scope>
    <source>
        <strain evidence="2">D49</strain>
    </source>
</reference>
<proteinExistence type="predicted"/>
<dbReference type="AlphaFoldDB" id="A0A9P7GSH8"/>
<feature type="region of interest" description="Disordered" evidence="1">
    <location>
        <begin position="53"/>
        <end position="110"/>
    </location>
</feature>
<evidence type="ECO:0000313" key="3">
    <source>
        <dbReference type="Proteomes" id="UP000717328"/>
    </source>
</evidence>
<feature type="compositionally biased region" description="Low complexity" evidence="1">
    <location>
        <begin position="442"/>
        <end position="455"/>
    </location>
</feature>
<keyword evidence="3" id="KW-1185">Reference proteome</keyword>
<accession>A0A9P7GSH8</accession>
<evidence type="ECO:0000256" key="1">
    <source>
        <dbReference type="SAM" id="MobiDB-lite"/>
    </source>
</evidence>
<reference evidence="2" key="1">
    <citation type="submission" date="2021-02" db="EMBL/GenBank/DDBJ databases">
        <authorList>
            <person name="Nieuwenhuis M."/>
            <person name="Van De Peppel L.J.J."/>
        </authorList>
    </citation>
    <scope>NUCLEOTIDE SEQUENCE</scope>
    <source>
        <strain evidence="2">D49</strain>
    </source>
</reference>
<gene>
    <name evidence="2" type="ORF">H0H81_010835</name>
</gene>
<feature type="compositionally biased region" description="Basic and acidic residues" evidence="1">
    <location>
        <begin position="371"/>
        <end position="381"/>
    </location>
</feature>
<protein>
    <submittedName>
        <fullName evidence="2">Uncharacterized protein</fullName>
    </submittedName>
</protein>
<feature type="compositionally biased region" description="Polar residues" evidence="1">
    <location>
        <begin position="463"/>
        <end position="474"/>
    </location>
</feature>
<feature type="compositionally biased region" description="Basic residues" evidence="1">
    <location>
        <begin position="16"/>
        <end position="26"/>
    </location>
</feature>
<feature type="compositionally biased region" description="Polar residues" evidence="1">
    <location>
        <begin position="122"/>
        <end position="135"/>
    </location>
</feature>
<dbReference type="EMBL" id="JABCKI010000035">
    <property type="protein sequence ID" value="KAG5653748.1"/>
    <property type="molecule type" value="Genomic_DNA"/>
</dbReference>
<evidence type="ECO:0000313" key="2">
    <source>
        <dbReference type="EMBL" id="KAG5653748.1"/>
    </source>
</evidence>
<feature type="region of interest" description="Disordered" evidence="1">
    <location>
        <begin position="13"/>
        <end position="33"/>
    </location>
</feature>
<feature type="compositionally biased region" description="Low complexity" evidence="1">
    <location>
        <begin position="75"/>
        <end position="99"/>
    </location>
</feature>
<feature type="region of interest" description="Disordered" evidence="1">
    <location>
        <begin position="313"/>
        <end position="493"/>
    </location>
</feature>